<dbReference type="CDD" id="cd00586">
    <property type="entry name" value="4HBT"/>
    <property type="match status" value="1"/>
</dbReference>
<keyword evidence="4" id="KW-1185">Reference proteome</keyword>
<comment type="similarity">
    <text evidence="1">Belongs to the 4-hydroxybenzoyl-CoA thioesterase family.</text>
</comment>
<keyword evidence="2 3" id="KW-0378">Hydrolase</keyword>
<organism evidence="3 4">
    <name type="scientific">Alteromonas arenosi</name>
    <dbReference type="NCBI Taxonomy" id="3055817"/>
    <lineage>
        <taxon>Bacteria</taxon>
        <taxon>Pseudomonadati</taxon>
        <taxon>Pseudomonadota</taxon>
        <taxon>Gammaproteobacteria</taxon>
        <taxon>Alteromonadales</taxon>
        <taxon>Alteromonadaceae</taxon>
        <taxon>Alteromonas/Salinimonas group</taxon>
        <taxon>Alteromonas</taxon>
    </lineage>
</organism>
<dbReference type="PIRSF" id="PIRSF003230">
    <property type="entry name" value="YbgC"/>
    <property type="match status" value="1"/>
</dbReference>
<protein>
    <submittedName>
        <fullName evidence="3">Acyl-CoA thioesterase</fullName>
        <ecNumber evidence="3">3.1.2.-</ecNumber>
    </submittedName>
</protein>
<dbReference type="InterPro" id="IPR006684">
    <property type="entry name" value="YbgC/YbaW"/>
</dbReference>
<dbReference type="Proteomes" id="UP001234343">
    <property type="component" value="Unassembled WGS sequence"/>
</dbReference>
<dbReference type="EMBL" id="JAUCBP010000007">
    <property type="protein sequence ID" value="MDM7861037.1"/>
    <property type="molecule type" value="Genomic_DNA"/>
</dbReference>
<evidence type="ECO:0000256" key="1">
    <source>
        <dbReference type="ARBA" id="ARBA00005953"/>
    </source>
</evidence>
<dbReference type="PANTHER" id="PTHR31793">
    <property type="entry name" value="4-HYDROXYBENZOYL-COA THIOESTERASE FAMILY MEMBER"/>
    <property type="match status" value="1"/>
</dbReference>
<name>A0ABT7SXX7_9ALTE</name>
<dbReference type="SUPFAM" id="SSF54637">
    <property type="entry name" value="Thioesterase/thiol ester dehydrase-isomerase"/>
    <property type="match status" value="1"/>
</dbReference>
<proteinExistence type="inferred from homology"/>
<evidence type="ECO:0000313" key="3">
    <source>
        <dbReference type="EMBL" id="MDM7861037.1"/>
    </source>
</evidence>
<dbReference type="Gene3D" id="3.10.129.10">
    <property type="entry name" value="Hotdog Thioesterase"/>
    <property type="match status" value="1"/>
</dbReference>
<dbReference type="EC" id="3.1.2.-" evidence="3"/>
<evidence type="ECO:0000256" key="2">
    <source>
        <dbReference type="ARBA" id="ARBA00022801"/>
    </source>
</evidence>
<dbReference type="Pfam" id="PF13279">
    <property type="entry name" value="4HBT_2"/>
    <property type="match status" value="1"/>
</dbReference>
<sequence length="150" mass="17183">MQTDVYLRVRFAECDPQNVVFNARYADYVDVASTEYMRFLCNGYEQLEAQGWMTQVVNLNIRWFASAQFDDVLHLAMKCERVGNTSFVLNCDISRLNDLRKIAEASAVYVMLDTHAQTKCAVPQWLRDSLLEDKVCGPVNLAGTIQERSE</sequence>
<dbReference type="InterPro" id="IPR050563">
    <property type="entry name" value="4-hydroxybenzoyl-CoA_TE"/>
</dbReference>
<comment type="caution">
    <text evidence="3">The sequence shown here is derived from an EMBL/GenBank/DDBJ whole genome shotgun (WGS) entry which is preliminary data.</text>
</comment>
<evidence type="ECO:0000313" key="4">
    <source>
        <dbReference type="Proteomes" id="UP001234343"/>
    </source>
</evidence>
<dbReference type="InterPro" id="IPR029069">
    <property type="entry name" value="HotDog_dom_sf"/>
</dbReference>
<dbReference type="GO" id="GO:0016787">
    <property type="term" value="F:hydrolase activity"/>
    <property type="evidence" value="ECO:0007669"/>
    <property type="project" value="UniProtKB-KW"/>
</dbReference>
<dbReference type="RefSeq" id="WP_289365353.1">
    <property type="nucleotide sequence ID" value="NZ_JAUCBP010000007.1"/>
</dbReference>
<dbReference type="PANTHER" id="PTHR31793:SF27">
    <property type="entry name" value="NOVEL THIOESTERASE SUPERFAMILY DOMAIN AND SAPOSIN A-TYPE DOMAIN CONTAINING PROTEIN (0610012H03RIK)"/>
    <property type="match status" value="1"/>
</dbReference>
<gene>
    <name evidence="3" type="ORF">QTP81_10545</name>
</gene>
<dbReference type="NCBIfam" id="TIGR00051">
    <property type="entry name" value="YbgC/FadM family acyl-CoA thioesterase"/>
    <property type="match status" value="1"/>
</dbReference>
<reference evidence="3 4" key="1">
    <citation type="submission" date="2023-06" db="EMBL/GenBank/DDBJ databases">
        <title>Alteromonas sp. ASW11-36 isolated from intertidal sand.</title>
        <authorList>
            <person name="Li Y."/>
        </authorList>
    </citation>
    <scope>NUCLEOTIDE SEQUENCE [LARGE SCALE GENOMIC DNA]</scope>
    <source>
        <strain evidence="3 4">ASW11-36</strain>
    </source>
</reference>
<accession>A0ABT7SXX7</accession>